<feature type="transmembrane region" description="Helical" evidence="14">
    <location>
        <begin position="1131"/>
        <end position="1149"/>
    </location>
</feature>
<keyword evidence="14" id="KW-0472">Membrane</keyword>
<dbReference type="Gene3D" id="3.80.10.10">
    <property type="entry name" value="Ribonuclease Inhibitor"/>
    <property type="match status" value="1"/>
</dbReference>
<gene>
    <name evidence="15" type="ORF">CCMP2556_LOCUS18543</name>
</gene>
<dbReference type="SUPFAM" id="SSF52047">
    <property type="entry name" value="RNI-like"/>
    <property type="match status" value="1"/>
</dbReference>
<evidence type="ECO:0000256" key="6">
    <source>
        <dbReference type="ARBA" id="ARBA00022705"/>
    </source>
</evidence>
<evidence type="ECO:0000256" key="2">
    <source>
        <dbReference type="ARBA" id="ARBA00004629"/>
    </source>
</evidence>
<feature type="region of interest" description="Disordered" evidence="13">
    <location>
        <begin position="1067"/>
        <end position="1094"/>
    </location>
</feature>
<feature type="transmembrane region" description="Helical" evidence="14">
    <location>
        <begin position="901"/>
        <end position="922"/>
    </location>
</feature>
<dbReference type="SUPFAM" id="SSF50978">
    <property type="entry name" value="WD40 repeat-like"/>
    <property type="match status" value="1"/>
</dbReference>
<evidence type="ECO:0000256" key="3">
    <source>
        <dbReference type="ARBA" id="ARBA00007545"/>
    </source>
</evidence>
<feature type="repeat" description="WD" evidence="12">
    <location>
        <begin position="216"/>
        <end position="237"/>
    </location>
</feature>
<evidence type="ECO:0000256" key="11">
    <source>
        <dbReference type="ARBA" id="ARBA00033046"/>
    </source>
</evidence>
<evidence type="ECO:0000256" key="1">
    <source>
        <dbReference type="ARBA" id="ARBA00004574"/>
    </source>
</evidence>
<dbReference type="Gene3D" id="2.130.10.10">
    <property type="entry name" value="YVTN repeat-like/Quinoprotein amine dehydrogenase"/>
    <property type="match status" value="2"/>
</dbReference>
<keyword evidence="9" id="KW-0779">Telomere</keyword>
<dbReference type="InterPro" id="IPR036322">
    <property type="entry name" value="WD40_repeat_dom_sf"/>
</dbReference>
<feature type="transmembrane region" description="Helical" evidence="14">
    <location>
        <begin position="1006"/>
        <end position="1027"/>
    </location>
</feature>
<dbReference type="Pfam" id="PF00400">
    <property type="entry name" value="WD40"/>
    <property type="match status" value="5"/>
</dbReference>
<evidence type="ECO:0000313" key="15">
    <source>
        <dbReference type="EMBL" id="CAK9032082.1"/>
    </source>
</evidence>
<accession>A0ABP0KYT5</accession>
<comment type="similarity">
    <text evidence="3">Belongs to the LRWD1 family.</text>
</comment>
<dbReference type="PROSITE" id="PS00678">
    <property type="entry name" value="WD_REPEATS_1"/>
    <property type="match status" value="2"/>
</dbReference>
<dbReference type="EMBL" id="CAXAMN010010557">
    <property type="protein sequence ID" value="CAK9032082.1"/>
    <property type="molecule type" value="Genomic_DNA"/>
</dbReference>
<keyword evidence="8" id="KW-0995">Kinetochore</keyword>
<keyword evidence="6" id="KW-0235">DNA replication</keyword>
<feature type="repeat" description="WD" evidence="12">
    <location>
        <begin position="320"/>
        <end position="360"/>
    </location>
</feature>
<feature type="repeat" description="WD" evidence="12">
    <location>
        <begin position="402"/>
        <end position="442"/>
    </location>
</feature>
<evidence type="ECO:0000256" key="14">
    <source>
        <dbReference type="SAM" id="Phobius"/>
    </source>
</evidence>
<keyword evidence="14" id="KW-0812">Transmembrane</keyword>
<evidence type="ECO:0000256" key="7">
    <source>
        <dbReference type="ARBA" id="ARBA00022737"/>
    </source>
</evidence>
<comment type="caution">
    <text evidence="15">The sequence shown here is derived from an EMBL/GenBank/DDBJ whole genome shotgun (WGS) entry which is preliminary data.</text>
</comment>
<feature type="compositionally biased region" description="Low complexity" evidence="13">
    <location>
        <begin position="1067"/>
        <end position="1089"/>
    </location>
</feature>
<keyword evidence="9" id="KW-0158">Chromosome</keyword>
<dbReference type="PROSITE" id="PS50082">
    <property type="entry name" value="WD_REPEATS_2"/>
    <property type="match status" value="6"/>
</dbReference>
<sequence>MVKMVSFNLEPLHNLKLNSNQIPPSWAKELARRWSGNRTIVRLEMSENGLGADGVEALARCFQPSTRLECLVLDSNSFGDKGAEALGTMLTENRSLRELSVRRNQFGDNGAKAVALGLKSHRSLMALILDANDIADVGGEALADALDRSELESLHIQLNKLGDRGCKALEEAEQRSKTLVDFCIDDNDGEAPEACGELAPDRHVRQAIRTGTATAVSCSEDRTLRVWDLMTGTCTATLTGHSDDVHTLCLVDRFNVASGDGSGQVKLWDLQSGRCKATIATQHGDVRALCRWGDDQIATGGYDNTIRFWEVASGRCVCTLRGHDDWVRAVRRVSATLLASASLDGTVKVWDRRTEQCLSTLEGHKGPILALVRLSHGSVASGGTDWTIKVWCLETATCRLTLTGHTDTVWALARLCSRTLASGSGDQTIRLWNLVTGACNQVLHGDGASVYALVRMDAATLVSGGGSGVLKVWRSSEATPKEQLQGDPRWRESGAETATPGSCLEQRFEASRSMCLATDPEECQPRCMQLWPVLAIFVGSWLSEEDVRKQPLTRDVLAASRALLASSTSKQSPATPENCEHQRDVAKLEKERDKLKQYILHGDYEKLKHLLQSWRGSNAYVHNLNQTNDNYSQIRCSDLEYLAKSHVQYQEPKYESLTDTETMKTMHNTVLGLALRMTRKNNERVLMGFLYEKWDVGDQDSMIQRRVDIVRILLESGFLWGSGDLVCEVVPEKEGYHKEVREAFARTVLHDLVRNDIHLDKDQLMLMKKSEKCGGNEMDGVVWVLAQAPGAFTMLGLLEPQTVLMCDAQDRDAHDHASIDFKELVQLYMVMQMPLTTVDPYGWNAEMLAARKLRRNHVEVLRHEVVGTWYRDYKEACKKWLSTSDFMSNALSDGYVNASLMFARLARILLVVFVILLMLLIVDGCQSFCGCQWDPIWRIKTEVQKCGWDYDDAGFLLLVDMSFRVLWLLMINTAFLQVPPLLTTGYENQVLPGVGNIPSVSIWNPLPMTAVVIGCLSLVSATLWAYFDYCNAVPNWAADEKTAEWAARSSLDTASYQHSTRPTKFASTATTSAKMETSSSTIPASTTASYPPGNKPTWSSSFGLICDEKEVQKKLKKPIPEDRFQDPTSHFLGCVCIFVLVTSLMVIYIETILQPLEMNPKRMGLWLGALLVQVRITLDDKTLKEEEGYNKTPPTKKHQASQREAYYYSQLQLCEHQATDLASDFESEGDEHGAKKTPEHSDAQLLRHWLRWACCMVTPENREMWGLHLSARRWNSSITREAEAEAKVVYGWWRRPCIFFRFVMSYVSSGLYKAIIVYTLPLWLCRGGMVDFVLNAFALVYIVELDDVKDEQKVP</sequence>
<evidence type="ECO:0000256" key="9">
    <source>
        <dbReference type="ARBA" id="ARBA00022895"/>
    </source>
</evidence>
<organism evidence="15 16">
    <name type="scientific">Durusdinium trenchii</name>
    <dbReference type="NCBI Taxonomy" id="1381693"/>
    <lineage>
        <taxon>Eukaryota</taxon>
        <taxon>Sar</taxon>
        <taxon>Alveolata</taxon>
        <taxon>Dinophyceae</taxon>
        <taxon>Suessiales</taxon>
        <taxon>Symbiodiniaceae</taxon>
        <taxon>Durusdinium</taxon>
    </lineage>
</organism>
<feature type="transmembrane region" description="Helical" evidence="14">
    <location>
        <begin position="965"/>
        <end position="986"/>
    </location>
</feature>
<reference evidence="15 16" key="1">
    <citation type="submission" date="2024-02" db="EMBL/GenBank/DDBJ databases">
        <authorList>
            <person name="Chen Y."/>
            <person name="Shah S."/>
            <person name="Dougan E. K."/>
            <person name="Thang M."/>
            <person name="Chan C."/>
        </authorList>
    </citation>
    <scope>NUCLEOTIDE SEQUENCE [LARGE SCALE GENOMIC DNA]</scope>
</reference>
<dbReference type="InterPro" id="IPR015943">
    <property type="entry name" value="WD40/YVTN_repeat-like_dom_sf"/>
</dbReference>
<dbReference type="InterPro" id="IPR001611">
    <property type="entry name" value="Leu-rich_rpt"/>
</dbReference>
<dbReference type="InterPro" id="IPR001680">
    <property type="entry name" value="WD40_rpt"/>
</dbReference>
<dbReference type="PANTHER" id="PTHR44019:SF8">
    <property type="entry name" value="POC1 CENTRIOLAR PROTEIN HOMOLOG"/>
    <property type="match status" value="1"/>
</dbReference>
<feature type="repeat" description="WD" evidence="12">
    <location>
        <begin position="361"/>
        <end position="401"/>
    </location>
</feature>
<dbReference type="PRINTS" id="PR00320">
    <property type="entry name" value="GPROTEINBRPT"/>
</dbReference>
<dbReference type="Pfam" id="PF13516">
    <property type="entry name" value="LRR_6"/>
    <property type="match status" value="5"/>
</dbReference>
<name>A0ABP0KYT5_9DINO</name>
<keyword evidence="14" id="KW-1133">Transmembrane helix</keyword>
<evidence type="ECO:0000256" key="8">
    <source>
        <dbReference type="ARBA" id="ARBA00022838"/>
    </source>
</evidence>
<dbReference type="InterPro" id="IPR019775">
    <property type="entry name" value="WD40_repeat_CS"/>
</dbReference>
<keyword evidence="7" id="KW-0677">Repeat</keyword>
<evidence type="ECO:0000256" key="13">
    <source>
        <dbReference type="SAM" id="MobiDB-lite"/>
    </source>
</evidence>
<evidence type="ECO:0000256" key="4">
    <source>
        <dbReference type="ARBA" id="ARBA00015536"/>
    </source>
</evidence>
<keyword evidence="10" id="KW-0137">Centromere</keyword>
<dbReference type="InterPro" id="IPR020472">
    <property type="entry name" value="WD40_PAC1"/>
</dbReference>
<evidence type="ECO:0000256" key="5">
    <source>
        <dbReference type="ARBA" id="ARBA00022574"/>
    </source>
</evidence>
<proteinExistence type="inferred from homology"/>
<evidence type="ECO:0000313" key="16">
    <source>
        <dbReference type="Proteomes" id="UP001642484"/>
    </source>
</evidence>
<keyword evidence="5 12" id="KW-0853">WD repeat</keyword>
<dbReference type="InterPro" id="IPR050505">
    <property type="entry name" value="WDR55/POC1"/>
</dbReference>
<feature type="repeat" description="WD" evidence="12">
    <location>
        <begin position="297"/>
        <end position="319"/>
    </location>
</feature>
<dbReference type="CDD" id="cd00200">
    <property type="entry name" value="WD40"/>
    <property type="match status" value="1"/>
</dbReference>
<dbReference type="SMART" id="SM00320">
    <property type="entry name" value="WD40"/>
    <property type="match status" value="7"/>
</dbReference>
<evidence type="ECO:0000256" key="12">
    <source>
        <dbReference type="PROSITE-ProRule" id="PRU00221"/>
    </source>
</evidence>
<dbReference type="SMART" id="SM00368">
    <property type="entry name" value="LRR_RI"/>
    <property type="match status" value="5"/>
</dbReference>
<protein>
    <recommendedName>
        <fullName evidence="4">Leucine-rich repeat and WD repeat-containing protein 1</fullName>
    </recommendedName>
    <alternativeName>
        <fullName evidence="11">Origin recognition complex-associated protein</fullName>
    </alternativeName>
</protein>
<dbReference type="InterPro" id="IPR032675">
    <property type="entry name" value="LRR_dom_sf"/>
</dbReference>
<dbReference type="PANTHER" id="PTHR44019">
    <property type="entry name" value="WD REPEAT-CONTAINING PROTEIN 55"/>
    <property type="match status" value="1"/>
</dbReference>
<keyword evidence="16" id="KW-1185">Reference proteome</keyword>
<feature type="repeat" description="WD" evidence="12">
    <location>
        <begin position="238"/>
        <end position="278"/>
    </location>
</feature>
<evidence type="ECO:0000256" key="10">
    <source>
        <dbReference type="ARBA" id="ARBA00023328"/>
    </source>
</evidence>
<comment type="subcellular location">
    <subcellularLocation>
        <location evidence="2">Chromosome</location>
        <location evidence="2">Centromere</location>
        <location evidence="2">Kinetochore</location>
    </subcellularLocation>
    <subcellularLocation>
        <location evidence="1">Chromosome</location>
        <location evidence="1">Telomere</location>
    </subcellularLocation>
</comment>
<dbReference type="PROSITE" id="PS50294">
    <property type="entry name" value="WD_REPEATS_REGION"/>
    <property type="match status" value="2"/>
</dbReference>
<dbReference type="Proteomes" id="UP001642484">
    <property type="component" value="Unassembled WGS sequence"/>
</dbReference>